<organism evidence="2 4">
    <name type="scientific">Paenibacillus cremeus</name>
    <dbReference type="NCBI Taxonomy" id="2163881"/>
    <lineage>
        <taxon>Bacteria</taxon>
        <taxon>Bacillati</taxon>
        <taxon>Bacillota</taxon>
        <taxon>Bacilli</taxon>
        <taxon>Bacillales</taxon>
        <taxon>Paenibacillaceae</taxon>
        <taxon>Paenibacillus</taxon>
    </lineage>
</organism>
<sequence>MPLPKNRIVPEKKIYYRAEIENCPDCGRKLKRHHTAWKKNVATLQGVIQV</sequence>
<evidence type="ECO:0000313" key="1">
    <source>
        <dbReference type="EMBL" id="TVX97577.1"/>
    </source>
</evidence>
<evidence type="ECO:0000313" key="2">
    <source>
        <dbReference type="EMBL" id="TVY10152.1"/>
    </source>
</evidence>
<reference evidence="2 4" key="1">
    <citation type="submission" date="2019-07" db="EMBL/GenBank/DDBJ databases">
        <authorList>
            <person name="Kim J."/>
        </authorList>
    </citation>
    <scope>NUCLEOTIDE SEQUENCE [LARGE SCALE GENOMIC DNA]</scope>
    <source>
        <strain evidence="2 4">JC52</strain>
    </source>
</reference>
<dbReference type="EMBL" id="VNJI01000103">
    <property type="protein sequence ID" value="TVX97577.1"/>
    <property type="molecule type" value="Genomic_DNA"/>
</dbReference>
<protein>
    <submittedName>
        <fullName evidence="2">Transposase</fullName>
    </submittedName>
</protein>
<evidence type="ECO:0000313" key="4">
    <source>
        <dbReference type="Proteomes" id="UP000317036"/>
    </source>
</evidence>
<evidence type="ECO:0000313" key="3">
    <source>
        <dbReference type="EMBL" id="TVY11044.1"/>
    </source>
</evidence>
<name>A0A559KDD9_9BACL</name>
<accession>A0A559KDD9</accession>
<dbReference type="EMBL" id="VNJI01000010">
    <property type="protein sequence ID" value="TVY10152.1"/>
    <property type="molecule type" value="Genomic_DNA"/>
</dbReference>
<gene>
    <name evidence="3" type="ORF">FPZ49_06125</name>
    <name evidence="2" type="ORF">FPZ49_10595</name>
    <name evidence="1" type="ORF">FPZ49_34935</name>
</gene>
<feature type="non-terminal residue" evidence="2">
    <location>
        <position position="50"/>
    </location>
</feature>
<dbReference type="AlphaFoldDB" id="A0A559KDD9"/>
<dbReference type="Proteomes" id="UP000317036">
    <property type="component" value="Unassembled WGS sequence"/>
</dbReference>
<keyword evidence="4" id="KW-1185">Reference proteome</keyword>
<proteinExistence type="predicted"/>
<comment type="caution">
    <text evidence="2">The sequence shown here is derived from an EMBL/GenBank/DDBJ whole genome shotgun (WGS) entry which is preliminary data.</text>
</comment>
<dbReference type="EMBL" id="VNJI01000005">
    <property type="protein sequence ID" value="TVY11044.1"/>
    <property type="molecule type" value="Genomic_DNA"/>
</dbReference>